<reference evidence="2 3" key="1">
    <citation type="submission" date="2017-03" db="EMBL/GenBank/DDBJ databases">
        <authorList>
            <person name="Afonso C.L."/>
            <person name="Miller P.J."/>
            <person name="Scott M.A."/>
            <person name="Spackman E."/>
            <person name="Goraichik I."/>
            <person name="Dimitrov K.M."/>
            <person name="Suarez D.L."/>
            <person name="Swayne D.E."/>
        </authorList>
    </citation>
    <scope>NUCLEOTIDE SEQUENCE [LARGE SCALE GENOMIC DNA]</scope>
    <source>
        <strain evidence="2">SB41UT1</strain>
    </source>
</reference>
<dbReference type="AlphaFoldDB" id="A0A1X7APN0"/>
<dbReference type="EMBL" id="FWPT01000011">
    <property type="protein sequence ID" value="SMA50246.1"/>
    <property type="molecule type" value="Genomic_DNA"/>
</dbReference>
<feature type="signal peptide" evidence="1">
    <location>
        <begin position="1"/>
        <end position="28"/>
    </location>
</feature>
<gene>
    <name evidence="2" type="ORF">EHSB41UT_04040</name>
</gene>
<name>A0A1X7APN0_9GAMM</name>
<sequence length="571" mass="63229">MGLRLWTRLAGVIVLLVLQAGLSSSAVAEENPQSEPITRADLGWDISARAGSGWLPDYSSNRSGTFLRKGDRILFLEGMTDDVWASIQNGFYYGGVLPATMLGSTYMLLSAIGQSSSTGLGGGASPVKLSSTMHYAGYGVGLLAILNSWGWQMKNFLTNGYSSGYWNLSAQMAGGLESHYAGIDAFQQAQRAGQPVAPRGVNAQTIIMPVWMGTAWLLDTLYSRISGKMTGSIRVDLPACLAERVFVNIAPTSEEHGELRIHRIPRPLRNESPRFLQTQCSEWDALMEVMDRDRIDHLSIRAASRGGKLLLHTTFLDHRSPNQGTLEITTGIDAANLVWAEDMLVQGVQRRNVRDIQTLLHPDIMHSIHTALDCYQQLGTDQTSLTCGGTLLHRERTDRRSFTWEAAAQLSKAPISWTHESVDKTLLYFDYPKGDSVPYLVWHDGPWLELRGNQGYDEPEVSVYHFSERASYAIAGDMDYLVRYMPHAVLSQMVLPFYKSLAPSAHFDRQSQNTLDSLEVMALNYAPGWLTNLHTFMDVLRGVGPTQPSFHMTFSAGWRYPGTASGGNRSP</sequence>
<protein>
    <submittedName>
        <fullName evidence="2">Uncharacterized protein</fullName>
    </submittedName>
</protein>
<organism evidence="2 3">
    <name type="scientific">Parendozoicomonas haliclonae</name>
    <dbReference type="NCBI Taxonomy" id="1960125"/>
    <lineage>
        <taxon>Bacteria</taxon>
        <taxon>Pseudomonadati</taxon>
        <taxon>Pseudomonadota</taxon>
        <taxon>Gammaproteobacteria</taxon>
        <taxon>Oceanospirillales</taxon>
        <taxon>Endozoicomonadaceae</taxon>
        <taxon>Parendozoicomonas</taxon>
    </lineage>
</organism>
<dbReference type="OrthoDB" id="9799110at2"/>
<dbReference type="RefSeq" id="WP_087112688.1">
    <property type="nucleotide sequence ID" value="NZ_CBCSCN010000013.1"/>
</dbReference>
<feature type="chain" id="PRO_5012123453" evidence="1">
    <location>
        <begin position="29"/>
        <end position="571"/>
    </location>
</feature>
<evidence type="ECO:0000313" key="2">
    <source>
        <dbReference type="EMBL" id="SMA50246.1"/>
    </source>
</evidence>
<dbReference type="Proteomes" id="UP000196573">
    <property type="component" value="Unassembled WGS sequence"/>
</dbReference>
<evidence type="ECO:0000256" key="1">
    <source>
        <dbReference type="SAM" id="SignalP"/>
    </source>
</evidence>
<accession>A0A1X7APN0</accession>
<keyword evidence="3" id="KW-1185">Reference proteome</keyword>
<proteinExistence type="predicted"/>
<keyword evidence="1" id="KW-0732">Signal</keyword>
<evidence type="ECO:0000313" key="3">
    <source>
        <dbReference type="Proteomes" id="UP000196573"/>
    </source>
</evidence>